<evidence type="ECO:0000313" key="2">
    <source>
        <dbReference type="Proteomes" id="UP000672657"/>
    </source>
</evidence>
<comment type="caution">
    <text evidence="1">The sequence shown here is derived from an EMBL/GenBank/DDBJ whole genome shotgun (WGS) entry which is preliminary data.</text>
</comment>
<dbReference type="Pfam" id="PF11828">
    <property type="entry name" value="DUF3348"/>
    <property type="match status" value="1"/>
</dbReference>
<accession>A0ABN7PQM4</accession>
<evidence type="ECO:0000313" key="1">
    <source>
        <dbReference type="EMBL" id="CAG2131648.1"/>
    </source>
</evidence>
<dbReference type="InterPro" id="IPR021783">
    <property type="entry name" value="DUF3348"/>
</dbReference>
<reference evidence="1 2" key="1">
    <citation type="submission" date="2021-03" db="EMBL/GenBank/DDBJ databases">
        <authorList>
            <person name="Peeters C."/>
        </authorList>
    </citation>
    <scope>NUCLEOTIDE SEQUENCE [LARGE SCALE GENOMIC DNA]</scope>
    <source>
        <strain evidence="1 2">LMG 26411</strain>
    </source>
</reference>
<keyword evidence="2" id="KW-1185">Reference proteome</keyword>
<evidence type="ECO:0008006" key="3">
    <source>
        <dbReference type="Google" id="ProtNLM"/>
    </source>
</evidence>
<sequence>MLQAPRRAGFSGPTLIRLLVRLTGDDAPESGQSLSDQLGQWLGWTDAIALSAALNGNPPAAAGARAAGTEQADCARVKAALAAAVAEDKAGSSRQRGRPRPAVPDPAEAVVDYAPLRQRYVTLQQAMETEIGSLRGRLRATLAARGAGMTRLSMVDAVMERVLGAREQALLATVPGMLEGHFTRLRQAEEAALASAQAAGKPAPASSPASSGAWLTVFQNDMQSVLRAELDIRFQPVEGLLAALRDS</sequence>
<name>A0ABN7PQM4_9BURK</name>
<protein>
    <recommendedName>
        <fullName evidence="3">DUF3348 domain-containing protein</fullName>
    </recommendedName>
</protein>
<dbReference type="Proteomes" id="UP000672657">
    <property type="component" value="Unassembled WGS sequence"/>
</dbReference>
<gene>
    <name evidence="1" type="ORF">LMG26411_00437</name>
</gene>
<dbReference type="EMBL" id="CAJPVI010000002">
    <property type="protein sequence ID" value="CAG2131648.1"/>
    <property type="molecule type" value="Genomic_DNA"/>
</dbReference>
<proteinExistence type="predicted"/>
<organism evidence="1 2">
    <name type="scientific">Cupriavidus numazuensis</name>
    <dbReference type="NCBI Taxonomy" id="221992"/>
    <lineage>
        <taxon>Bacteria</taxon>
        <taxon>Pseudomonadati</taxon>
        <taxon>Pseudomonadota</taxon>
        <taxon>Betaproteobacteria</taxon>
        <taxon>Burkholderiales</taxon>
        <taxon>Burkholderiaceae</taxon>
        <taxon>Cupriavidus</taxon>
    </lineage>
</organism>
<dbReference type="RefSeq" id="WP_211951672.1">
    <property type="nucleotide sequence ID" value="NZ_CAJPVI010000002.1"/>
</dbReference>